<comment type="similarity">
    <text evidence="1">Belongs to the pseudomonas-type ThrB family.</text>
</comment>
<dbReference type="PANTHER" id="PTHR21064">
    <property type="entry name" value="AMINOGLYCOSIDE PHOSPHOTRANSFERASE DOMAIN-CONTAINING PROTEIN-RELATED"/>
    <property type="match status" value="1"/>
</dbReference>
<dbReference type="PANTHER" id="PTHR21064:SF6">
    <property type="entry name" value="AMINOGLYCOSIDE PHOSPHOTRANSFERASE DOMAIN-CONTAINING PROTEIN"/>
    <property type="match status" value="1"/>
</dbReference>
<dbReference type="Gene3D" id="3.30.200.20">
    <property type="entry name" value="Phosphorylase Kinase, domain 1"/>
    <property type="match status" value="1"/>
</dbReference>
<dbReference type="InterPro" id="IPR002575">
    <property type="entry name" value="Aminoglycoside_PTrfase"/>
</dbReference>
<accession>A0ABS8YGC8</accession>
<dbReference type="Pfam" id="PF01636">
    <property type="entry name" value="APH"/>
    <property type="match status" value="1"/>
</dbReference>
<feature type="domain" description="Aminoglycoside phosphotransferase" evidence="2">
    <location>
        <begin position="36"/>
        <end position="258"/>
    </location>
</feature>
<sequence>MHTKLQIYDLAKDAVDASLKQYNLDIHKIYFLGRSEHVTYRIDTYSNESYLLRIHTNELRREEIESELVWLEHLSGGGLQTPRGMKNNNGQYVTEVEIGEATMHATLLVWVKGQSLQEQITLDDVAHVGQLMAKLHERTTSFQSGPEFVRPVWGEDSLRKDVEKLGRHYFDFMTDGEFERVQEIADKICARIHSLAKTGDTYGVIHADLHWENIVHNNGEPRAIDFGRCGFGFYLYDIAQSLMGQSPQGRKAFIDGYAKQRPLPADYEDDLESFFIMAVIENTSFHSDNPEELEHLKSLKNYLMKVMDRYLEGESFLFGN</sequence>
<evidence type="ECO:0000313" key="4">
    <source>
        <dbReference type="Proteomes" id="UP001199916"/>
    </source>
</evidence>
<evidence type="ECO:0000256" key="1">
    <source>
        <dbReference type="ARBA" id="ARBA00038240"/>
    </source>
</evidence>
<proteinExistence type="inferred from homology"/>
<dbReference type="Gene3D" id="3.90.1200.10">
    <property type="match status" value="1"/>
</dbReference>
<protein>
    <submittedName>
        <fullName evidence="3">Phosphotransferase</fullName>
    </submittedName>
</protein>
<dbReference type="EMBL" id="JAJNBZ010000012">
    <property type="protein sequence ID" value="MCE5170831.1"/>
    <property type="molecule type" value="Genomic_DNA"/>
</dbReference>
<dbReference type="InterPro" id="IPR011009">
    <property type="entry name" value="Kinase-like_dom_sf"/>
</dbReference>
<gene>
    <name evidence="3" type="ORF">LQV63_16125</name>
</gene>
<name>A0ABS8YGC8_9BACL</name>
<reference evidence="3 4" key="1">
    <citation type="submission" date="2021-11" db="EMBL/GenBank/DDBJ databases">
        <title>Draft genome sequence of Paenibacillus profundus YoMME, a new Gram-positive bacteria with exoelectrogenic properties.</title>
        <authorList>
            <person name="Hubenova Y."/>
            <person name="Hubenova E."/>
            <person name="Manasiev Y."/>
            <person name="Peykov S."/>
            <person name="Mitov M."/>
        </authorList>
    </citation>
    <scope>NUCLEOTIDE SEQUENCE [LARGE SCALE GENOMIC DNA]</scope>
    <source>
        <strain evidence="3 4">YoMME</strain>
    </source>
</reference>
<dbReference type="RefSeq" id="WP_233697467.1">
    <property type="nucleotide sequence ID" value="NZ_JAJNBZ010000012.1"/>
</dbReference>
<evidence type="ECO:0000313" key="3">
    <source>
        <dbReference type="EMBL" id="MCE5170831.1"/>
    </source>
</evidence>
<dbReference type="SUPFAM" id="SSF56112">
    <property type="entry name" value="Protein kinase-like (PK-like)"/>
    <property type="match status" value="1"/>
</dbReference>
<comment type="caution">
    <text evidence="3">The sequence shown here is derived from an EMBL/GenBank/DDBJ whole genome shotgun (WGS) entry which is preliminary data.</text>
</comment>
<evidence type="ECO:0000259" key="2">
    <source>
        <dbReference type="Pfam" id="PF01636"/>
    </source>
</evidence>
<dbReference type="Proteomes" id="UP001199916">
    <property type="component" value="Unassembled WGS sequence"/>
</dbReference>
<keyword evidence="4" id="KW-1185">Reference proteome</keyword>
<organism evidence="3 4">
    <name type="scientific">Paenibacillus profundus</name>
    <dbReference type="NCBI Taxonomy" id="1173085"/>
    <lineage>
        <taxon>Bacteria</taxon>
        <taxon>Bacillati</taxon>
        <taxon>Bacillota</taxon>
        <taxon>Bacilli</taxon>
        <taxon>Bacillales</taxon>
        <taxon>Paenibacillaceae</taxon>
        <taxon>Paenibacillus</taxon>
    </lineage>
</organism>
<dbReference type="InterPro" id="IPR050249">
    <property type="entry name" value="Pseudomonas-type_ThrB"/>
</dbReference>